<sequence length="268" mass="31335">MPYPIAKLAYTFRCRLHELATPVERLRLQLAAGDTSICPPRQILKGSESHLNFYYINEAVSIRESYSEILKSIDLVKTNLVYCETDFTLKQANLQDLNNLPYFDFAFFQKFKETTAFLNVESIAIVGNTNDNYINFNLSDVMTFFPHVVYLRLYTPFAETWMADIQNITQHKVQHIQFNSTIEEFELINVDDFVNFLKTQRRKETFGLYITMVTETAAIFRKFCKKLKKALKERLPPKFDDNKFAKLYIDPSYEVTIKTAGLSVKYKI</sequence>
<keyword evidence="1" id="KW-1185">Reference proteome</keyword>
<protein>
    <submittedName>
        <fullName evidence="2">FTH domain-containing protein</fullName>
    </submittedName>
</protein>
<organism evidence="1 2">
    <name type="scientific">Panagrellus redivivus</name>
    <name type="common">Microworm</name>
    <dbReference type="NCBI Taxonomy" id="6233"/>
    <lineage>
        <taxon>Eukaryota</taxon>
        <taxon>Metazoa</taxon>
        <taxon>Ecdysozoa</taxon>
        <taxon>Nematoda</taxon>
        <taxon>Chromadorea</taxon>
        <taxon>Rhabditida</taxon>
        <taxon>Tylenchina</taxon>
        <taxon>Panagrolaimomorpha</taxon>
        <taxon>Panagrolaimoidea</taxon>
        <taxon>Panagrolaimidae</taxon>
        <taxon>Panagrellus</taxon>
    </lineage>
</organism>
<dbReference type="WBParaSite" id="Pan_g13237.t1">
    <property type="protein sequence ID" value="Pan_g13237.t1"/>
    <property type="gene ID" value="Pan_g13237"/>
</dbReference>
<dbReference type="Proteomes" id="UP000492821">
    <property type="component" value="Unassembled WGS sequence"/>
</dbReference>
<evidence type="ECO:0000313" key="1">
    <source>
        <dbReference type="Proteomes" id="UP000492821"/>
    </source>
</evidence>
<name>A0A7E4UWE2_PANRE</name>
<reference evidence="2" key="2">
    <citation type="submission" date="2020-10" db="UniProtKB">
        <authorList>
            <consortium name="WormBaseParasite"/>
        </authorList>
    </citation>
    <scope>IDENTIFICATION</scope>
</reference>
<proteinExistence type="predicted"/>
<accession>A0A7E4UWE2</accession>
<reference evidence="1" key="1">
    <citation type="journal article" date="2013" name="Genetics">
        <title>The draft genome and transcriptome of Panagrellus redivivus are shaped by the harsh demands of a free-living lifestyle.</title>
        <authorList>
            <person name="Srinivasan J."/>
            <person name="Dillman A.R."/>
            <person name="Macchietto M.G."/>
            <person name="Heikkinen L."/>
            <person name="Lakso M."/>
            <person name="Fracchia K.M."/>
            <person name="Antoshechkin I."/>
            <person name="Mortazavi A."/>
            <person name="Wong G."/>
            <person name="Sternberg P.W."/>
        </authorList>
    </citation>
    <scope>NUCLEOTIDE SEQUENCE [LARGE SCALE GENOMIC DNA]</scope>
    <source>
        <strain evidence="1">MT8872</strain>
    </source>
</reference>
<evidence type="ECO:0000313" key="2">
    <source>
        <dbReference type="WBParaSite" id="Pan_g13237.t1"/>
    </source>
</evidence>
<dbReference type="AlphaFoldDB" id="A0A7E4UWE2"/>